<feature type="region of interest" description="Disordered" evidence="1">
    <location>
        <begin position="146"/>
        <end position="180"/>
    </location>
</feature>
<keyword evidence="3" id="KW-1185">Reference proteome</keyword>
<name>A0A6H5I4C1_9HYME</name>
<protein>
    <submittedName>
        <fullName evidence="2">Uncharacterized protein</fullName>
    </submittedName>
</protein>
<feature type="compositionally biased region" description="Basic residues" evidence="1">
    <location>
        <begin position="155"/>
        <end position="165"/>
    </location>
</feature>
<organism evidence="2 3">
    <name type="scientific">Trichogramma brassicae</name>
    <dbReference type="NCBI Taxonomy" id="86971"/>
    <lineage>
        <taxon>Eukaryota</taxon>
        <taxon>Metazoa</taxon>
        <taxon>Ecdysozoa</taxon>
        <taxon>Arthropoda</taxon>
        <taxon>Hexapoda</taxon>
        <taxon>Insecta</taxon>
        <taxon>Pterygota</taxon>
        <taxon>Neoptera</taxon>
        <taxon>Endopterygota</taxon>
        <taxon>Hymenoptera</taxon>
        <taxon>Apocrita</taxon>
        <taxon>Proctotrupomorpha</taxon>
        <taxon>Chalcidoidea</taxon>
        <taxon>Trichogrammatidae</taxon>
        <taxon>Trichogramma</taxon>
    </lineage>
</organism>
<reference evidence="2 3" key="1">
    <citation type="submission" date="2020-02" db="EMBL/GenBank/DDBJ databases">
        <authorList>
            <person name="Ferguson B K."/>
        </authorList>
    </citation>
    <scope>NUCLEOTIDE SEQUENCE [LARGE SCALE GENOMIC DNA]</scope>
</reference>
<dbReference type="Proteomes" id="UP000479190">
    <property type="component" value="Unassembled WGS sequence"/>
</dbReference>
<accession>A0A6H5I4C1</accession>
<evidence type="ECO:0000313" key="2">
    <source>
        <dbReference type="EMBL" id="CAB0029835.1"/>
    </source>
</evidence>
<dbReference type="AlphaFoldDB" id="A0A6H5I4C1"/>
<sequence>MASRAAETTSSMASIVDRPFRKPYCRSERPPGLSVKASSRSHMILSRILPAVSNIHSATIRGRLVGRFAWLWEQDESLALPARRENAGLQDTSYTPQEDVGSCGNSDLERRVGYAIRAGRGALLYPRLSSFEFLQGDGRYRLLRSTRQSQGGPARHPRKQSRHRAAHQERGAGLLGLRAS</sequence>
<proteinExistence type="predicted"/>
<gene>
    <name evidence="2" type="ORF">TBRA_LOCUS1859</name>
</gene>
<evidence type="ECO:0000256" key="1">
    <source>
        <dbReference type="SAM" id="MobiDB-lite"/>
    </source>
</evidence>
<dbReference type="EMBL" id="CADCXV010000358">
    <property type="protein sequence ID" value="CAB0029835.1"/>
    <property type="molecule type" value="Genomic_DNA"/>
</dbReference>
<evidence type="ECO:0000313" key="3">
    <source>
        <dbReference type="Proteomes" id="UP000479190"/>
    </source>
</evidence>